<evidence type="ECO:0000256" key="2">
    <source>
        <dbReference type="ARBA" id="ARBA00009347"/>
    </source>
</evidence>
<dbReference type="SUPFAM" id="SSF56645">
    <property type="entry name" value="Acyl-CoA dehydrogenase NM domain-like"/>
    <property type="match status" value="1"/>
</dbReference>
<evidence type="ECO:0000256" key="4">
    <source>
        <dbReference type="ARBA" id="ARBA00022827"/>
    </source>
</evidence>
<dbReference type="EMBL" id="JAGQDG010000007">
    <property type="protein sequence ID" value="MBQ0937177.1"/>
    <property type="molecule type" value="Genomic_DNA"/>
</dbReference>
<dbReference type="Proteomes" id="UP000672097">
    <property type="component" value="Unassembled WGS sequence"/>
</dbReference>
<dbReference type="InterPro" id="IPR036250">
    <property type="entry name" value="AcylCo_DH-like_C"/>
</dbReference>
<comment type="similarity">
    <text evidence="2">Belongs to the acyl-CoA dehydrogenase family.</text>
</comment>
<dbReference type="PANTHER" id="PTHR43884:SF12">
    <property type="entry name" value="ISOVALERYL-COA DEHYDROGENASE, MITOCHONDRIAL-RELATED"/>
    <property type="match status" value="1"/>
</dbReference>
<proteinExistence type="inferred from homology"/>
<dbReference type="SUPFAM" id="SSF47203">
    <property type="entry name" value="Acyl-CoA dehydrogenase C-terminal domain-like"/>
    <property type="match status" value="1"/>
</dbReference>
<reference evidence="7 8" key="1">
    <citation type="submission" date="2021-04" db="EMBL/GenBank/DDBJ databases">
        <title>The genome sequence of type strain Ideonella paludis KCTC 32238.</title>
        <authorList>
            <person name="Liu Y."/>
        </authorList>
    </citation>
    <scope>NUCLEOTIDE SEQUENCE [LARGE SCALE GENOMIC DNA]</scope>
    <source>
        <strain evidence="7 8">KCTC 32238</strain>
    </source>
</reference>
<gene>
    <name evidence="7" type="ORF">KAK11_17760</name>
</gene>
<evidence type="ECO:0000256" key="3">
    <source>
        <dbReference type="ARBA" id="ARBA00022630"/>
    </source>
</evidence>
<keyword evidence="3" id="KW-0285">Flavoprotein</keyword>
<dbReference type="InterPro" id="IPR009075">
    <property type="entry name" value="AcylCo_DH/oxidase_C"/>
</dbReference>
<evidence type="ECO:0000313" key="7">
    <source>
        <dbReference type="EMBL" id="MBQ0937177.1"/>
    </source>
</evidence>
<dbReference type="InterPro" id="IPR013786">
    <property type="entry name" value="AcylCoA_DH/ox_N"/>
</dbReference>
<dbReference type="Gene3D" id="1.20.140.10">
    <property type="entry name" value="Butyryl-CoA Dehydrogenase, subunit A, domain 3"/>
    <property type="match status" value="1"/>
</dbReference>
<dbReference type="InterPro" id="IPR046373">
    <property type="entry name" value="Acyl-CoA_Oxase/DH_mid-dom_sf"/>
</dbReference>
<dbReference type="Pfam" id="PF00441">
    <property type="entry name" value="Acyl-CoA_dh_1"/>
    <property type="match status" value="1"/>
</dbReference>
<comment type="caution">
    <text evidence="7">The sequence shown here is derived from an EMBL/GenBank/DDBJ whole genome shotgun (WGS) entry which is preliminary data.</text>
</comment>
<feature type="domain" description="Acyl-CoA dehydrogenase/oxidase C-terminal" evidence="5">
    <location>
        <begin position="242"/>
        <end position="368"/>
    </location>
</feature>
<evidence type="ECO:0000313" key="8">
    <source>
        <dbReference type="Proteomes" id="UP000672097"/>
    </source>
</evidence>
<dbReference type="PIRSF" id="PIRSF016578">
    <property type="entry name" value="HsaA"/>
    <property type="match status" value="1"/>
</dbReference>
<dbReference type="RefSeq" id="WP_210810641.1">
    <property type="nucleotide sequence ID" value="NZ_JAGQDG010000007.1"/>
</dbReference>
<dbReference type="Gene3D" id="1.10.540.10">
    <property type="entry name" value="Acyl-CoA dehydrogenase/oxidase, N-terminal domain"/>
    <property type="match status" value="1"/>
</dbReference>
<feature type="domain" description="Acyl-CoA dehydrogenase/oxidase N-terminal" evidence="6">
    <location>
        <begin position="10"/>
        <end position="99"/>
    </location>
</feature>
<dbReference type="InterPro" id="IPR037069">
    <property type="entry name" value="AcylCoA_DH/ox_N_sf"/>
</dbReference>
<organism evidence="7 8">
    <name type="scientific">Ideonella paludis</name>
    <dbReference type="NCBI Taxonomy" id="1233411"/>
    <lineage>
        <taxon>Bacteria</taxon>
        <taxon>Pseudomonadati</taxon>
        <taxon>Pseudomonadota</taxon>
        <taxon>Betaproteobacteria</taxon>
        <taxon>Burkholderiales</taxon>
        <taxon>Sphaerotilaceae</taxon>
        <taxon>Ideonella</taxon>
    </lineage>
</organism>
<sequence>MSTLAPSFDALLDAAHRISKEVSALHANDVDVKGRFPRESVEAMRAAKLMSAPVPRELGGSGCSMRQLAQIVSALAPGCASAAMVLTMHYSQVACLMRNTGGNPTLLQRVRELCEHQHLIASITSEVGTFGDTRSSICAVERLGDSYRLNKDATTGSYCADADVILVTCRKTADSAANDQCLVYNRKSDLTLEQTSTWDTLGMRGTCSPGYKFSATGPIDHVLPVDYAEISAASMVPYSHILWSALWMGIAAGAYGKAAQYVRTLARKNPGTVPPQALPLAELNTRLQVIRQQIMAIADEYDGFVAAGDKVESYSSLSWALRMNNLKISTSEAAPQIVIAALQIVGIQGYKNDGPYAMGRPLRDALSGSLMVSNDRIAAKSAALLLVHKDD</sequence>
<protein>
    <submittedName>
        <fullName evidence="7">Acyl-CoA/acyl-ACP dehydrogenase</fullName>
    </submittedName>
</protein>
<keyword evidence="8" id="KW-1185">Reference proteome</keyword>
<evidence type="ECO:0000256" key="1">
    <source>
        <dbReference type="ARBA" id="ARBA00001974"/>
    </source>
</evidence>
<dbReference type="Gene3D" id="2.40.110.10">
    <property type="entry name" value="Butyryl-CoA Dehydrogenase, subunit A, domain 2"/>
    <property type="match status" value="1"/>
</dbReference>
<dbReference type="InterPro" id="IPR009100">
    <property type="entry name" value="AcylCoA_DH/oxidase_NM_dom_sf"/>
</dbReference>
<evidence type="ECO:0000259" key="5">
    <source>
        <dbReference type="Pfam" id="PF00441"/>
    </source>
</evidence>
<dbReference type="Pfam" id="PF02771">
    <property type="entry name" value="Acyl-CoA_dh_N"/>
    <property type="match status" value="1"/>
</dbReference>
<comment type="cofactor">
    <cofactor evidence="1">
        <name>FAD</name>
        <dbReference type="ChEBI" id="CHEBI:57692"/>
    </cofactor>
</comment>
<name>A0ABS5E1B1_9BURK</name>
<evidence type="ECO:0000259" key="6">
    <source>
        <dbReference type="Pfam" id="PF02771"/>
    </source>
</evidence>
<accession>A0ABS5E1B1</accession>
<keyword evidence="4" id="KW-0274">FAD</keyword>
<dbReference type="PANTHER" id="PTHR43884">
    <property type="entry name" value="ACYL-COA DEHYDROGENASE"/>
    <property type="match status" value="1"/>
</dbReference>